<comment type="function">
    <text evidence="6">Functions as actin-binding component of the Arp2/3 complex which is involved in regulation of actin polymerization and together with an activating nucleation-promoting factor (NPF) mediates the formation of branched actin networks. Seems to contact the mother actin filament.</text>
</comment>
<dbReference type="GO" id="GO:0030041">
    <property type="term" value="P:actin filament polymerization"/>
    <property type="evidence" value="ECO:0007669"/>
    <property type="project" value="InterPro"/>
</dbReference>
<comment type="similarity">
    <text evidence="2 8">Belongs to the ARPC2 family.</text>
</comment>
<evidence type="ECO:0000313" key="9">
    <source>
        <dbReference type="EMBL" id="NOV44419.1"/>
    </source>
</evidence>
<evidence type="ECO:0000256" key="3">
    <source>
        <dbReference type="ARBA" id="ARBA00022490"/>
    </source>
</evidence>
<dbReference type="Gene3D" id="3.30.1460.20">
    <property type="match status" value="2"/>
</dbReference>
<keyword evidence="4 8" id="KW-0009">Actin-binding</keyword>
<accession>A0A6M2DDZ5</accession>
<evidence type="ECO:0000256" key="7">
    <source>
        <dbReference type="ARBA" id="ARBA00065815"/>
    </source>
</evidence>
<sequence length="301" mass="34849">MILLEINNRIIEDTLTLKYKNALAGIKQESVDVTIADFDGVLFHVSNLNGEKSKIRVSISLKFYKQLQEHGADELLKREYGELLVEPEDGYNVSLLIDLDNIPGNWEEIVKKAGLLKRHCFASVFEKYFDFQENGNDGEKRAVIDYRSDETMYVEAKSDRVTVVFSTVFREDDDVVIGKVFMQEFREGRRASHTAPQVLFSHRDPPRELANTDAKVGDNIGYITFVLFPRHTNKAARDNTINLIQMFRHYLHYHIKCSKAYIHSRMRAKTTEFLKVLNRAQPEPKNAEKKTITGRTFIRKE</sequence>
<dbReference type="GO" id="GO:0034314">
    <property type="term" value="P:Arp2/3 complex-mediated actin nucleation"/>
    <property type="evidence" value="ECO:0007669"/>
    <property type="project" value="InterPro"/>
</dbReference>
<protein>
    <recommendedName>
        <fullName evidence="8">Arp2/3 complex 34 kDa subunit</fullName>
    </recommendedName>
</protein>
<comment type="subcellular location">
    <subcellularLocation>
        <location evidence="1 8">Cytoplasm</location>
        <location evidence="1 8">Cytoskeleton</location>
    </subcellularLocation>
</comment>
<dbReference type="FunFam" id="3.30.1460.20:FF:000002">
    <property type="entry name" value="Arp2/3 complex 34 kDa subunit"/>
    <property type="match status" value="1"/>
</dbReference>
<dbReference type="GO" id="GO:0005885">
    <property type="term" value="C:Arp2/3 protein complex"/>
    <property type="evidence" value="ECO:0007669"/>
    <property type="project" value="InterPro"/>
</dbReference>
<organism evidence="9">
    <name type="scientific">Xenopsylla cheopis</name>
    <name type="common">Oriental rat flea</name>
    <name type="synonym">Pulex cheopis</name>
    <dbReference type="NCBI Taxonomy" id="163159"/>
    <lineage>
        <taxon>Eukaryota</taxon>
        <taxon>Metazoa</taxon>
        <taxon>Ecdysozoa</taxon>
        <taxon>Arthropoda</taxon>
        <taxon>Hexapoda</taxon>
        <taxon>Insecta</taxon>
        <taxon>Pterygota</taxon>
        <taxon>Neoptera</taxon>
        <taxon>Endopterygota</taxon>
        <taxon>Siphonaptera</taxon>
        <taxon>Pulicidae</taxon>
        <taxon>Xenopsyllinae</taxon>
        <taxon>Xenopsylla</taxon>
    </lineage>
</organism>
<dbReference type="InterPro" id="IPR007188">
    <property type="entry name" value="ARPC2"/>
</dbReference>
<dbReference type="GO" id="GO:0005200">
    <property type="term" value="F:structural constituent of cytoskeleton"/>
    <property type="evidence" value="ECO:0007669"/>
    <property type="project" value="TreeGrafter"/>
</dbReference>
<evidence type="ECO:0000256" key="6">
    <source>
        <dbReference type="ARBA" id="ARBA00054835"/>
    </source>
</evidence>
<keyword evidence="3 8" id="KW-0963">Cytoplasm</keyword>
<comment type="subunit">
    <text evidence="7 8">Component of the Arp2/3 complex.</text>
</comment>
<dbReference type="InterPro" id="IPR034666">
    <property type="entry name" value="ARPC2/4"/>
</dbReference>
<keyword evidence="5 8" id="KW-0206">Cytoskeleton</keyword>
<evidence type="ECO:0000256" key="1">
    <source>
        <dbReference type="ARBA" id="ARBA00004245"/>
    </source>
</evidence>
<evidence type="ECO:0000256" key="2">
    <source>
        <dbReference type="ARBA" id="ARBA00007192"/>
    </source>
</evidence>
<evidence type="ECO:0000256" key="5">
    <source>
        <dbReference type="ARBA" id="ARBA00023212"/>
    </source>
</evidence>
<dbReference type="PANTHER" id="PTHR12058">
    <property type="entry name" value="ARP2/3 COMPLEX 34 KDA SUBUNIT"/>
    <property type="match status" value="1"/>
</dbReference>
<dbReference type="Pfam" id="PF04045">
    <property type="entry name" value="P34-Arc"/>
    <property type="match status" value="1"/>
</dbReference>
<evidence type="ECO:0000256" key="8">
    <source>
        <dbReference type="RuleBase" id="RU364015"/>
    </source>
</evidence>
<reference evidence="9" key="1">
    <citation type="submission" date="2020-03" db="EMBL/GenBank/DDBJ databases">
        <title>Transcriptomic Profiling of the Digestive Tract of the Rat Flea, Xenopsylla cheopis, Following Blood Feeding and Infection with Yersinia pestis.</title>
        <authorList>
            <person name="Bland D.M."/>
            <person name="Martens C.A."/>
            <person name="Virtaneva K."/>
            <person name="Kanakabandi K."/>
            <person name="Long D."/>
            <person name="Rosenke R."/>
            <person name="Saturday G.A."/>
            <person name="Hoyt F.H."/>
            <person name="Bruno D.P."/>
            <person name="Ribeiro J.M.C."/>
            <person name="Hinnebusch J."/>
        </authorList>
    </citation>
    <scope>NUCLEOTIDE SEQUENCE</scope>
</reference>
<name>A0A6M2DDZ5_XENCH</name>
<proteinExistence type="inferred from homology"/>
<dbReference type="EMBL" id="GIIL01000693">
    <property type="protein sequence ID" value="NOV44419.1"/>
    <property type="molecule type" value="Transcribed_RNA"/>
</dbReference>
<dbReference type="FunFam" id="3.30.1460.20:FF:000004">
    <property type="entry name" value="Arp2/3 complex 34 kDa subunit"/>
    <property type="match status" value="1"/>
</dbReference>
<dbReference type="AlphaFoldDB" id="A0A6M2DDZ5"/>
<dbReference type="PANTHER" id="PTHR12058:SF0">
    <property type="entry name" value="ACTIN-RELATED PROTEIN 2_3 COMPLEX SUBUNIT 2"/>
    <property type="match status" value="1"/>
</dbReference>
<dbReference type="GO" id="GO:0051015">
    <property type="term" value="F:actin filament binding"/>
    <property type="evidence" value="ECO:0007669"/>
    <property type="project" value="TreeGrafter"/>
</dbReference>
<evidence type="ECO:0000256" key="4">
    <source>
        <dbReference type="ARBA" id="ARBA00023203"/>
    </source>
</evidence>
<dbReference type="SUPFAM" id="SSF69645">
    <property type="entry name" value="Arp2/3 complex subunits"/>
    <property type="match status" value="2"/>
</dbReference>